<keyword evidence="2" id="KW-1185">Reference proteome</keyword>
<comment type="caution">
    <text evidence="1">The sequence shown here is derived from an EMBL/GenBank/DDBJ whole genome shotgun (WGS) entry which is preliminary data.</text>
</comment>
<dbReference type="EMBL" id="JAPHNI010000493">
    <property type="protein sequence ID" value="KAJ8110504.1"/>
    <property type="molecule type" value="Genomic_DNA"/>
</dbReference>
<evidence type="ECO:0000313" key="2">
    <source>
        <dbReference type="Proteomes" id="UP001153331"/>
    </source>
</evidence>
<accession>A0ACC2I639</accession>
<sequence length="681" mass="76309">MRSNRQTRQSTVAAQLKLDRVTYQARNGAKAATGRKRDAADAELDPDIDNNSISPLAVPENPIISGPDFRIAVDLGNSNTAVAIHKDGMSTEVIPIIDDYPGEPDPTGTNRQVPTLILYPKGDAQVTNSVVAEDMRIRFGHEVTQILNESETDDVCGLYDQNNVVSMMKLQLDDTEYASEAKKGLLSKLEELKRLGHIKENTDVIRDFLSLVLKHTKSRLIRDFGYEDGNTVEIVISVPVCWTPRSTATMSKAVEDAARAVGLGTDEMSPCNIFIANEPELQSMHALRLRTAYALQPGDVFLLADCGGATLDLALFGISQTNPIRLQAEVLEQEGYMLGSNQINEACRDSIIKLLQFNDRHKPLEKMSGLSLRTIVDTEIMPRFESKVKRAFESTDSTFSATFQVRGLESDPDDQRLRINKLKLSSNDIAQFFEPTVTQIIRRVAELARKSIFVKGSEIDKIVLTGGFGDSPYLRTEFTKMISRLNKAWGTSIQPAFSPPNSSATGVIVGGIHRSIDKAYGPQRQPSQEREKNPDTKVEYLTDTIEWPIKKNQGILAPIHFFTYLSEFIFSPNESWIRCEKFFVSEKLMEDFLKRDNLAVKDFITDLGDVWFNLTHLKKEIQAHNRKQRLRQNSVILRIEVRIIGRNLEFTARWPPVPDGQQIQGTCRYFSVAAALPVGAE</sequence>
<name>A0ACC2I639_9PLEO</name>
<proteinExistence type="predicted"/>
<reference evidence="1" key="1">
    <citation type="submission" date="2022-11" db="EMBL/GenBank/DDBJ databases">
        <title>Genome Sequence of Boeremia exigua.</title>
        <authorList>
            <person name="Buettner E."/>
        </authorList>
    </citation>
    <scope>NUCLEOTIDE SEQUENCE</scope>
    <source>
        <strain evidence="1">CU02</strain>
    </source>
</reference>
<evidence type="ECO:0000313" key="1">
    <source>
        <dbReference type="EMBL" id="KAJ8110504.1"/>
    </source>
</evidence>
<dbReference type="Proteomes" id="UP001153331">
    <property type="component" value="Unassembled WGS sequence"/>
</dbReference>
<organism evidence="1 2">
    <name type="scientific">Boeremia exigua</name>
    <dbReference type="NCBI Taxonomy" id="749465"/>
    <lineage>
        <taxon>Eukaryota</taxon>
        <taxon>Fungi</taxon>
        <taxon>Dikarya</taxon>
        <taxon>Ascomycota</taxon>
        <taxon>Pezizomycotina</taxon>
        <taxon>Dothideomycetes</taxon>
        <taxon>Pleosporomycetidae</taxon>
        <taxon>Pleosporales</taxon>
        <taxon>Pleosporineae</taxon>
        <taxon>Didymellaceae</taxon>
        <taxon>Boeremia</taxon>
    </lineage>
</organism>
<gene>
    <name evidence="1" type="ORF">OPT61_g6674</name>
</gene>
<protein>
    <submittedName>
        <fullName evidence="1">Uncharacterized protein</fullName>
    </submittedName>
</protein>